<evidence type="ECO:0000256" key="1">
    <source>
        <dbReference type="SAM" id="MobiDB-lite"/>
    </source>
</evidence>
<name>A0A9Q9LW00_LEICA</name>
<organism evidence="2 3">
    <name type="scientific">Leisingera caerulea</name>
    <name type="common">Phaeobacter caeruleus</name>
    <dbReference type="NCBI Taxonomy" id="506591"/>
    <lineage>
        <taxon>Bacteria</taxon>
        <taxon>Pseudomonadati</taxon>
        <taxon>Pseudomonadota</taxon>
        <taxon>Alphaproteobacteria</taxon>
        <taxon>Rhodobacterales</taxon>
        <taxon>Roseobacteraceae</taxon>
        <taxon>Leisingera</taxon>
    </lineage>
</organism>
<dbReference type="Proteomes" id="UP001058713">
    <property type="component" value="Chromosome"/>
</dbReference>
<dbReference type="SUPFAM" id="SSF51161">
    <property type="entry name" value="Trimeric LpxA-like enzymes"/>
    <property type="match status" value="1"/>
</dbReference>
<dbReference type="EMBL" id="CP081070">
    <property type="protein sequence ID" value="UWQ53105.1"/>
    <property type="molecule type" value="Genomic_DNA"/>
</dbReference>
<dbReference type="AlphaFoldDB" id="A0A9Q9LW00"/>
<accession>A0A9Q9LW00</accession>
<reference evidence="2" key="1">
    <citation type="submission" date="2021-08" db="EMBL/GenBank/DDBJ databases">
        <authorList>
            <person name="Nwanade C."/>
            <person name="Wang M."/>
            <person name="Masoudi A."/>
            <person name="Yu Z."/>
            <person name="Liu J."/>
        </authorList>
    </citation>
    <scope>NUCLEOTIDE SEQUENCE</scope>
    <source>
        <strain evidence="2">S122</strain>
    </source>
</reference>
<dbReference type="Gene3D" id="2.160.10.10">
    <property type="entry name" value="Hexapeptide repeat proteins"/>
    <property type="match status" value="1"/>
</dbReference>
<gene>
    <name evidence="2" type="ORF">K3721_13945</name>
</gene>
<dbReference type="RefSeq" id="WP_259970813.1">
    <property type="nucleotide sequence ID" value="NZ_CP081070.1"/>
</dbReference>
<evidence type="ECO:0000313" key="3">
    <source>
        <dbReference type="Proteomes" id="UP001058713"/>
    </source>
</evidence>
<evidence type="ECO:0000313" key="2">
    <source>
        <dbReference type="EMBL" id="UWQ53105.1"/>
    </source>
</evidence>
<sequence length="199" mass="20585">MTMTDKQQETTFDFGDGKGPVPAKKHPNGGGWVANTALVARTAFVGPRASVGGEAYVGKAARIADDARVWGSATVTDRAVVFEKARVAGNARVSGDARISGAVFLSDNVRVSGGAEIFGEMELGGADTATRTPLSITGPFPPVTVSDHSITAGCQTHSPSMWKQRGAAIIKANGRTLAEAKYLAPIVSYLADAHGCVDP</sequence>
<feature type="region of interest" description="Disordered" evidence="1">
    <location>
        <begin position="1"/>
        <end position="29"/>
    </location>
</feature>
<dbReference type="KEGG" id="lcae:K3721_13945"/>
<evidence type="ECO:0008006" key="4">
    <source>
        <dbReference type="Google" id="ProtNLM"/>
    </source>
</evidence>
<feature type="compositionally biased region" description="Polar residues" evidence="1">
    <location>
        <begin position="1"/>
        <end position="11"/>
    </location>
</feature>
<protein>
    <recommendedName>
        <fullName evidence="4">Polymer-forming cytoskeletal protein</fullName>
    </recommendedName>
</protein>
<proteinExistence type="predicted"/>
<dbReference type="InterPro" id="IPR011004">
    <property type="entry name" value="Trimer_LpxA-like_sf"/>
</dbReference>